<evidence type="ECO:0000259" key="8">
    <source>
        <dbReference type="Pfam" id="PF02687"/>
    </source>
</evidence>
<dbReference type="InterPro" id="IPR017800">
    <property type="entry name" value="ADOP"/>
</dbReference>
<dbReference type="NCBIfam" id="TIGR03434">
    <property type="entry name" value="ADOP"/>
    <property type="match status" value="1"/>
</dbReference>
<keyword evidence="3 7" id="KW-0812">Transmembrane</keyword>
<dbReference type="EMBL" id="CP000473">
    <property type="protein sequence ID" value="ABJ82043.1"/>
    <property type="molecule type" value="Genomic_DNA"/>
</dbReference>
<feature type="transmembrane region" description="Helical" evidence="7">
    <location>
        <begin position="681"/>
        <end position="710"/>
    </location>
</feature>
<keyword evidence="4 7" id="KW-1133">Transmembrane helix</keyword>
<dbReference type="PANTHER" id="PTHR30572:SF4">
    <property type="entry name" value="ABC TRANSPORTER PERMEASE YTRF"/>
    <property type="match status" value="1"/>
</dbReference>
<feature type="transmembrane region" description="Helical" evidence="7">
    <location>
        <begin position="771"/>
        <end position="791"/>
    </location>
</feature>
<protein>
    <recommendedName>
        <fullName evidence="11">Permease</fullName>
    </recommendedName>
</protein>
<feature type="domain" description="ABC3 transporter permease C-terminal" evidence="8">
    <location>
        <begin position="689"/>
        <end position="801"/>
    </location>
</feature>
<evidence type="ECO:0000256" key="5">
    <source>
        <dbReference type="ARBA" id="ARBA00023136"/>
    </source>
</evidence>
<dbReference type="InterPro" id="IPR003838">
    <property type="entry name" value="ABC3_permease_C"/>
</dbReference>
<comment type="similarity">
    <text evidence="6">Belongs to the ABC-4 integral membrane protein family.</text>
</comment>
<evidence type="ECO:0000256" key="3">
    <source>
        <dbReference type="ARBA" id="ARBA00022692"/>
    </source>
</evidence>
<evidence type="ECO:0000256" key="4">
    <source>
        <dbReference type="ARBA" id="ARBA00022989"/>
    </source>
</evidence>
<reference evidence="10" key="1">
    <citation type="submission" date="2006-10" db="EMBL/GenBank/DDBJ databases">
        <title>Complete sequence of Solibacter usitatus Ellin6076.</title>
        <authorList>
            <consortium name="US DOE Joint Genome Institute"/>
            <person name="Copeland A."/>
            <person name="Lucas S."/>
            <person name="Lapidus A."/>
            <person name="Barry K."/>
            <person name="Detter J.C."/>
            <person name="Glavina del Rio T."/>
            <person name="Hammon N."/>
            <person name="Israni S."/>
            <person name="Dalin E."/>
            <person name="Tice H."/>
            <person name="Pitluck S."/>
            <person name="Thompson L.S."/>
            <person name="Brettin T."/>
            <person name="Bruce D."/>
            <person name="Han C."/>
            <person name="Tapia R."/>
            <person name="Gilna P."/>
            <person name="Schmutz J."/>
            <person name="Larimer F."/>
            <person name="Land M."/>
            <person name="Hauser L."/>
            <person name="Kyrpides N."/>
            <person name="Mikhailova N."/>
            <person name="Janssen P.H."/>
            <person name="Kuske C.R."/>
            <person name="Richardson P."/>
        </authorList>
    </citation>
    <scope>NUCLEOTIDE SEQUENCE</scope>
    <source>
        <strain evidence="10">Ellin6076</strain>
    </source>
</reference>
<name>Q02A83_SOLUE</name>
<keyword evidence="5 7" id="KW-0472">Membrane</keyword>
<dbReference type="eggNOG" id="COG0577">
    <property type="taxonomic scope" value="Bacteria"/>
</dbReference>
<dbReference type="InParanoid" id="Q02A83"/>
<evidence type="ECO:0000313" key="10">
    <source>
        <dbReference type="EMBL" id="ABJ82043.1"/>
    </source>
</evidence>
<organism evidence="10">
    <name type="scientific">Solibacter usitatus (strain Ellin6076)</name>
    <dbReference type="NCBI Taxonomy" id="234267"/>
    <lineage>
        <taxon>Bacteria</taxon>
        <taxon>Pseudomonadati</taxon>
        <taxon>Acidobacteriota</taxon>
        <taxon>Terriglobia</taxon>
        <taxon>Bryobacterales</taxon>
        <taxon>Solibacteraceae</taxon>
        <taxon>Candidatus Solibacter</taxon>
    </lineage>
</organism>
<feature type="transmembrane region" description="Helical" evidence="7">
    <location>
        <begin position="738"/>
        <end position="759"/>
    </location>
</feature>
<dbReference type="InterPro" id="IPR025857">
    <property type="entry name" value="MacB_PCD"/>
</dbReference>
<proteinExistence type="inferred from homology"/>
<evidence type="ECO:0000256" key="7">
    <source>
        <dbReference type="SAM" id="Phobius"/>
    </source>
</evidence>
<feature type="transmembrane region" description="Helical" evidence="7">
    <location>
        <begin position="21"/>
        <end position="44"/>
    </location>
</feature>
<feature type="transmembrane region" description="Helical" evidence="7">
    <location>
        <begin position="281"/>
        <end position="308"/>
    </location>
</feature>
<feature type="transmembrane region" description="Helical" evidence="7">
    <location>
        <begin position="431"/>
        <end position="451"/>
    </location>
</feature>
<comment type="subcellular location">
    <subcellularLocation>
        <location evidence="1">Cell membrane</location>
        <topology evidence="1">Multi-pass membrane protein</topology>
    </subcellularLocation>
</comment>
<feature type="domain" description="ABC3 transporter permease C-terminal" evidence="8">
    <location>
        <begin position="290"/>
        <end position="396"/>
    </location>
</feature>
<dbReference type="GO" id="GO:0005886">
    <property type="term" value="C:plasma membrane"/>
    <property type="evidence" value="ECO:0007669"/>
    <property type="project" value="UniProtKB-SubCell"/>
</dbReference>
<dbReference type="InterPro" id="IPR050250">
    <property type="entry name" value="Macrolide_Exporter_MacB"/>
</dbReference>
<evidence type="ECO:0000256" key="1">
    <source>
        <dbReference type="ARBA" id="ARBA00004651"/>
    </source>
</evidence>
<evidence type="ECO:0008006" key="11">
    <source>
        <dbReference type="Google" id="ProtNLM"/>
    </source>
</evidence>
<accession>Q02A83</accession>
<evidence type="ECO:0000256" key="2">
    <source>
        <dbReference type="ARBA" id="ARBA00022475"/>
    </source>
</evidence>
<feature type="transmembrane region" description="Helical" evidence="7">
    <location>
        <begin position="382"/>
        <end position="403"/>
    </location>
</feature>
<dbReference type="HOGENOM" id="CLU_009433_0_0_0"/>
<dbReference type="KEGG" id="sus:Acid_1045"/>
<dbReference type="PANTHER" id="PTHR30572">
    <property type="entry name" value="MEMBRANE COMPONENT OF TRANSPORTER-RELATED"/>
    <property type="match status" value="1"/>
</dbReference>
<gene>
    <name evidence="10" type="ordered locus">Acid_1045</name>
</gene>
<dbReference type="GO" id="GO:0022857">
    <property type="term" value="F:transmembrane transporter activity"/>
    <property type="evidence" value="ECO:0007669"/>
    <property type="project" value="TreeGrafter"/>
</dbReference>
<keyword evidence="2" id="KW-1003">Cell membrane</keyword>
<dbReference type="AlphaFoldDB" id="Q02A83"/>
<evidence type="ECO:0000259" key="9">
    <source>
        <dbReference type="Pfam" id="PF12704"/>
    </source>
</evidence>
<feature type="domain" description="MacB-like periplasmic core" evidence="9">
    <location>
        <begin position="435"/>
        <end position="640"/>
    </location>
</feature>
<sequence length="808" mass="87156">MLDILLQDMRYGLRTLAKTPTFTIVAVVSLALGIGVNISIFGYLNAALFKPLAVERSGELVSLYHRNEKGADEFFSSSYPEYEFYREHNTVFFGMLAYLRIPMVMGSGATAQQISGELVSPDYFSVLGIHPSAGRFFSGAEHDSVAVISDELWRDRFGRTPGAIGQTIQIGTGKFTVVGVVPGSFRGIVMDWTDPPSLWVPVQQYKEATPVFPLDIVHSWGMESYLVTARLRPGATAEQANAQMAALTARLHEPQGRRQGQRAVVFPVQSARFWPSYRGSIVTFLGALMTIVGVILLIACCNLANLLVARATNRRREIAMRLVLGAGRMRIARQLLIESLLLAAMGGAVAIAVAAWATGRLVQFHRAFRIPLAIDTAWDVRMLAFAIGVSVLTGLLFGAAPVVQTWRTDLTDALKSGAAASGNPRSRLRSILLVGQVALSTVLLCGAGMFVRTLHNARAQDPTLHAENLLLVQLEPTLNGYSETRGQRFYENVLRRVRAIPGVRSAALVALVPFSGRRGGTNIFAPDQSQQQVDFNIVSPDYFQTTGLGLLNGREFTGRDSGDAPAVAVVNETMAERFWPGENPLGKQLRTVRPPRTLTVVGMVRDGKFRGYRDELRPGFYVPGSQQYRGAMTLEARTAGNAAAFGAIVRREIAAVDGSMPLTSVLTMEARLDDVLSQERLIASFASGLGLVALTLAAIGIYGVLSFAVARRTREIGIRMALGARPSEISRMVLRESAALAACGFATGGAGAVMLARMAKALLYGVAPTDPAAFGLALGMLTSVALISALIPAWRAARLDPATTLRSE</sequence>
<dbReference type="Pfam" id="PF12704">
    <property type="entry name" value="MacB_PCD"/>
    <property type="match status" value="2"/>
</dbReference>
<dbReference type="Pfam" id="PF02687">
    <property type="entry name" value="FtsX"/>
    <property type="match status" value="2"/>
</dbReference>
<dbReference type="STRING" id="234267.Acid_1045"/>
<feature type="transmembrane region" description="Helical" evidence="7">
    <location>
        <begin position="335"/>
        <end position="357"/>
    </location>
</feature>
<evidence type="ECO:0000256" key="6">
    <source>
        <dbReference type="ARBA" id="ARBA00038076"/>
    </source>
</evidence>
<feature type="domain" description="MacB-like periplasmic core" evidence="9">
    <location>
        <begin position="23"/>
        <end position="246"/>
    </location>
</feature>